<reference evidence="8 9" key="1">
    <citation type="submission" date="2022-04" db="EMBL/GenBank/DDBJ databases">
        <title>Diverse halophilic archaea isolated from saline environments.</title>
        <authorList>
            <person name="Cui H.-L."/>
        </authorList>
    </citation>
    <scope>NUCLEOTIDE SEQUENCE [LARGE SCALE GENOMIC DNA]</scope>
    <source>
        <strain evidence="8 9">XZYJT49</strain>
    </source>
</reference>
<comment type="similarity">
    <text evidence="5">Belongs to the zinc-containing alcohol dehydrogenase family.</text>
</comment>
<dbReference type="RefSeq" id="WP_248650544.1">
    <property type="nucleotide sequence ID" value="NZ_CP096659.1"/>
</dbReference>
<dbReference type="GO" id="GO:0008270">
    <property type="term" value="F:zinc ion binding"/>
    <property type="evidence" value="ECO:0007669"/>
    <property type="project" value="InterPro"/>
</dbReference>
<protein>
    <submittedName>
        <fullName evidence="8">Glutathione-dependent formaldehyde dehydrogenase</fullName>
    </submittedName>
</protein>
<organism evidence="8 9">
    <name type="scientific">Halorussus limi</name>
    <dbReference type="NCBI Taxonomy" id="2938695"/>
    <lineage>
        <taxon>Archaea</taxon>
        <taxon>Methanobacteriati</taxon>
        <taxon>Methanobacteriota</taxon>
        <taxon>Stenosarchaea group</taxon>
        <taxon>Halobacteria</taxon>
        <taxon>Halobacteriales</taxon>
        <taxon>Haladaptataceae</taxon>
        <taxon>Halorussus</taxon>
    </lineage>
</organism>
<evidence type="ECO:0000313" key="9">
    <source>
        <dbReference type="Proteomes" id="UP000830729"/>
    </source>
</evidence>
<dbReference type="Gene3D" id="3.40.50.720">
    <property type="entry name" value="NAD(P)-binding Rossmann-like Domain"/>
    <property type="match status" value="1"/>
</dbReference>
<dbReference type="KEGG" id="halx:M0R89_00160"/>
<keyword evidence="2 5" id="KW-0479">Metal-binding</keyword>
<dbReference type="GO" id="GO:0044281">
    <property type="term" value="P:small molecule metabolic process"/>
    <property type="evidence" value="ECO:0007669"/>
    <property type="project" value="UniProtKB-ARBA"/>
</dbReference>
<evidence type="ECO:0000256" key="5">
    <source>
        <dbReference type="RuleBase" id="RU361277"/>
    </source>
</evidence>
<dbReference type="SUPFAM" id="SSF50129">
    <property type="entry name" value="GroES-like"/>
    <property type="match status" value="1"/>
</dbReference>
<proteinExistence type="inferred from homology"/>
<dbReference type="Gene3D" id="3.90.180.10">
    <property type="entry name" value="Medium-chain alcohol dehydrogenases, catalytic domain"/>
    <property type="match status" value="1"/>
</dbReference>
<dbReference type="Pfam" id="PF00107">
    <property type="entry name" value="ADH_zinc_N"/>
    <property type="match status" value="1"/>
</dbReference>
<dbReference type="CDD" id="cd08283">
    <property type="entry name" value="FDH_like_1"/>
    <property type="match status" value="1"/>
</dbReference>
<evidence type="ECO:0000259" key="7">
    <source>
        <dbReference type="Pfam" id="PF08240"/>
    </source>
</evidence>
<dbReference type="Proteomes" id="UP000830729">
    <property type="component" value="Chromosome"/>
</dbReference>
<evidence type="ECO:0000259" key="6">
    <source>
        <dbReference type="Pfam" id="PF00107"/>
    </source>
</evidence>
<gene>
    <name evidence="8" type="ORF">M0R89_00160</name>
</gene>
<dbReference type="PANTHER" id="PTHR42813">
    <property type="entry name" value="ZINC-TYPE ALCOHOL DEHYDROGENASE-LIKE"/>
    <property type="match status" value="1"/>
</dbReference>
<evidence type="ECO:0000256" key="4">
    <source>
        <dbReference type="ARBA" id="ARBA00023002"/>
    </source>
</evidence>
<dbReference type="GO" id="GO:0030554">
    <property type="term" value="F:adenyl nucleotide binding"/>
    <property type="evidence" value="ECO:0007669"/>
    <property type="project" value="UniProtKB-ARBA"/>
</dbReference>
<accession>A0A8U0HUI2</accession>
<evidence type="ECO:0000256" key="1">
    <source>
        <dbReference type="ARBA" id="ARBA00001947"/>
    </source>
</evidence>
<dbReference type="SUPFAM" id="SSF51735">
    <property type="entry name" value="NAD(P)-binding Rossmann-fold domains"/>
    <property type="match status" value="1"/>
</dbReference>
<dbReference type="GO" id="GO:0043168">
    <property type="term" value="F:anion binding"/>
    <property type="evidence" value="ECO:0007669"/>
    <property type="project" value="UniProtKB-ARBA"/>
</dbReference>
<sequence>MRALCWEGVNDLRVESVPDPELVNPRDVVLEVGLTTTCGSDLHFIDGYLPTMREGDVIGHEFMGTVAEVGRKVESVEEGDRVVVPSFVGCGNCGYCMDDLWSLCDNTNPNPELQEPILGYPTAGIYGYTHAFGGYAGSHAEYVRVPHADSNCFAVPDELSDEQALFASDAWPTGYMGADFCDIEEGDTVAVWGCGGVGLMAQQSAALMGAERVVGIDRFPERLRMARNEAGSETIDYTEVDSVVDELKSMTGGRGPDACIDAVGMEAHGTGIAHAYDEVKQQMRLHTDRGEALRQAMVACRKGGTLSILGVYGVMDKFPLGIAMNKGLTIRTAQQHGQRYVPELLDHVAEGRMDPSYLATHEFSLEESPRGYEMFKEKEDGCVRAVFRP</sequence>
<dbReference type="GO" id="GO:0016616">
    <property type="term" value="F:oxidoreductase activity, acting on the CH-OH group of donors, NAD or NADP as acceptor"/>
    <property type="evidence" value="ECO:0007669"/>
    <property type="project" value="UniProtKB-ARBA"/>
</dbReference>
<dbReference type="PROSITE" id="PS00059">
    <property type="entry name" value="ADH_ZINC"/>
    <property type="match status" value="1"/>
</dbReference>
<dbReference type="InterPro" id="IPR011032">
    <property type="entry name" value="GroES-like_sf"/>
</dbReference>
<evidence type="ECO:0000256" key="2">
    <source>
        <dbReference type="ARBA" id="ARBA00022723"/>
    </source>
</evidence>
<dbReference type="Pfam" id="PF08240">
    <property type="entry name" value="ADH_N"/>
    <property type="match status" value="1"/>
</dbReference>
<feature type="domain" description="Alcohol dehydrogenase-like N-terminal" evidence="7">
    <location>
        <begin position="25"/>
        <end position="157"/>
    </location>
</feature>
<evidence type="ECO:0000313" key="8">
    <source>
        <dbReference type="EMBL" id="UPV74499.1"/>
    </source>
</evidence>
<keyword evidence="4" id="KW-0560">Oxidoreductase</keyword>
<feature type="domain" description="Alcohol dehydrogenase-like C-terminal" evidence="6">
    <location>
        <begin position="196"/>
        <end position="266"/>
    </location>
</feature>
<dbReference type="InterPro" id="IPR013149">
    <property type="entry name" value="ADH-like_C"/>
</dbReference>
<keyword evidence="9" id="KW-1185">Reference proteome</keyword>
<dbReference type="AlphaFoldDB" id="A0A8U0HUI2"/>
<dbReference type="InterPro" id="IPR013154">
    <property type="entry name" value="ADH-like_N"/>
</dbReference>
<dbReference type="GeneID" id="72183565"/>
<dbReference type="InterPro" id="IPR002328">
    <property type="entry name" value="ADH_Zn_CS"/>
</dbReference>
<keyword evidence="3 5" id="KW-0862">Zinc</keyword>
<dbReference type="EMBL" id="CP096659">
    <property type="protein sequence ID" value="UPV74499.1"/>
    <property type="molecule type" value="Genomic_DNA"/>
</dbReference>
<comment type="cofactor">
    <cofactor evidence="1 5">
        <name>Zn(2+)</name>
        <dbReference type="ChEBI" id="CHEBI:29105"/>
    </cofactor>
</comment>
<evidence type="ECO:0000256" key="3">
    <source>
        <dbReference type="ARBA" id="ARBA00022833"/>
    </source>
</evidence>
<dbReference type="PANTHER" id="PTHR42813:SF2">
    <property type="entry name" value="DEHYDROGENASE, ZINC-CONTAINING, PUTATIVE (AFU_ORTHOLOGUE AFUA_2G02810)-RELATED"/>
    <property type="match status" value="1"/>
</dbReference>
<dbReference type="InterPro" id="IPR036291">
    <property type="entry name" value="NAD(P)-bd_dom_sf"/>
</dbReference>
<name>A0A8U0HUI2_9EURY</name>